<dbReference type="AlphaFoldDB" id="A0A9P9DJU4"/>
<evidence type="ECO:0000313" key="5">
    <source>
        <dbReference type="EMBL" id="KAH7120292.1"/>
    </source>
</evidence>
<dbReference type="GO" id="GO:0016491">
    <property type="term" value="F:oxidoreductase activity"/>
    <property type="evidence" value="ECO:0007669"/>
    <property type="project" value="UniProtKB-KW"/>
</dbReference>
<dbReference type="PANTHER" id="PTHR43180:SF31">
    <property type="entry name" value="CHAIN DEHYDROGENASE_REDUCTASE, PUTATIVE (AFU_ORTHOLOGUE AFUA_2G16570)-RELATED"/>
    <property type="match status" value="1"/>
</dbReference>
<dbReference type="Gene3D" id="3.40.50.720">
    <property type="entry name" value="NAD(P)-binding Rossmann-like Domain"/>
    <property type="match status" value="1"/>
</dbReference>
<evidence type="ECO:0000256" key="1">
    <source>
        <dbReference type="ARBA" id="ARBA00006484"/>
    </source>
</evidence>
<evidence type="ECO:0000256" key="4">
    <source>
        <dbReference type="SAM" id="MobiDB-lite"/>
    </source>
</evidence>
<dbReference type="PROSITE" id="PS00061">
    <property type="entry name" value="ADH_SHORT"/>
    <property type="match status" value="1"/>
</dbReference>
<dbReference type="SUPFAM" id="SSF51735">
    <property type="entry name" value="NAD(P)-binding Rossmann-fold domains"/>
    <property type="match status" value="1"/>
</dbReference>
<protein>
    <submittedName>
        <fullName evidence="5">Uncharacterized protein</fullName>
    </submittedName>
</protein>
<evidence type="ECO:0000256" key="2">
    <source>
        <dbReference type="ARBA" id="ARBA00022857"/>
    </source>
</evidence>
<dbReference type="InterPro" id="IPR020904">
    <property type="entry name" value="Sc_DH/Rdtase_CS"/>
</dbReference>
<dbReference type="Pfam" id="PF00106">
    <property type="entry name" value="adh_short"/>
    <property type="match status" value="1"/>
</dbReference>
<organism evidence="5 6">
    <name type="scientific">Dactylonectria estremocensis</name>
    <dbReference type="NCBI Taxonomy" id="1079267"/>
    <lineage>
        <taxon>Eukaryota</taxon>
        <taxon>Fungi</taxon>
        <taxon>Dikarya</taxon>
        <taxon>Ascomycota</taxon>
        <taxon>Pezizomycotina</taxon>
        <taxon>Sordariomycetes</taxon>
        <taxon>Hypocreomycetidae</taxon>
        <taxon>Hypocreales</taxon>
        <taxon>Nectriaceae</taxon>
        <taxon>Dactylonectria</taxon>
    </lineage>
</organism>
<evidence type="ECO:0000313" key="6">
    <source>
        <dbReference type="Proteomes" id="UP000717696"/>
    </source>
</evidence>
<feature type="region of interest" description="Disordered" evidence="4">
    <location>
        <begin position="1"/>
        <end position="33"/>
    </location>
</feature>
<dbReference type="EMBL" id="JAGMUU010000028">
    <property type="protein sequence ID" value="KAH7120292.1"/>
    <property type="molecule type" value="Genomic_DNA"/>
</dbReference>
<comment type="caution">
    <text evidence="5">The sequence shown here is derived from an EMBL/GenBank/DDBJ whole genome shotgun (WGS) entry which is preliminary data.</text>
</comment>
<keyword evidence="6" id="KW-1185">Reference proteome</keyword>
<dbReference type="OrthoDB" id="5371740at2759"/>
<accession>A0A9P9DJU4</accession>
<dbReference type="InterPro" id="IPR036291">
    <property type="entry name" value="NAD(P)-bd_dom_sf"/>
</dbReference>
<comment type="similarity">
    <text evidence="1">Belongs to the short-chain dehydrogenases/reductases (SDR) family.</text>
</comment>
<evidence type="ECO:0000256" key="3">
    <source>
        <dbReference type="ARBA" id="ARBA00023002"/>
    </source>
</evidence>
<reference evidence="5" key="1">
    <citation type="journal article" date="2021" name="Nat. Commun.">
        <title>Genetic determinants of endophytism in the Arabidopsis root mycobiome.</title>
        <authorList>
            <person name="Mesny F."/>
            <person name="Miyauchi S."/>
            <person name="Thiergart T."/>
            <person name="Pickel B."/>
            <person name="Atanasova L."/>
            <person name="Karlsson M."/>
            <person name="Huettel B."/>
            <person name="Barry K.W."/>
            <person name="Haridas S."/>
            <person name="Chen C."/>
            <person name="Bauer D."/>
            <person name="Andreopoulos W."/>
            <person name="Pangilinan J."/>
            <person name="LaButti K."/>
            <person name="Riley R."/>
            <person name="Lipzen A."/>
            <person name="Clum A."/>
            <person name="Drula E."/>
            <person name="Henrissat B."/>
            <person name="Kohler A."/>
            <person name="Grigoriev I.V."/>
            <person name="Martin F.M."/>
            <person name="Hacquard S."/>
        </authorList>
    </citation>
    <scope>NUCLEOTIDE SEQUENCE</scope>
    <source>
        <strain evidence="5">MPI-CAGE-AT-0021</strain>
    </source>
</reference>
<keyword evidence="3" id="KW-0560">Oxidoreductase</keyword>
<keyword evidence="2" id="KW-0521">NADP</keyword>
<dbReference type="Proteomes" id="UP000717696">
    <property type="component" value="Unassembled WGS sequence"/>
</dbReference>
<proteinExistence type="inferred from homology"/>
<name>A0A9P9DJU4_9HYPO</name>
<sequence>MAVPEMRVTMESPRTDKKSSEQSSEPDLLETSVSDHTKECIKLFKQITGQELDAEPNESMPVANRFGVFKLWVDFTGAMIEAESSDSLETRLAFDRTTLILIKLTLSGLARQLKDYADQWRSAGEVVGCLDSYQRSLDYLRVELKHPKPALNTTTWFRTSAFTMMPDKNHAAGPVVGMVASYANSLTHGLAWLSEDHPEITLPATKTECKTVFIENPTISPLASGKGNIEIKEITFESNLTQDALAAIAEIERVKYHVTAFTPTRPFYIVTGLRMTNEAGTSTSETAPAQQQPTRDGVKIWYRDGQTQTCDDKSEQSNPATVLAYQVLEVSVKVPAIDATSTLDSHHSKLSISIPKYQDNGPTKARAEINVQELAQKTVIITGGANGLGKANAKAFADAGAFVVIADFDETAGRATEEELSPNVKFAKCDIRNWDQQLTVFDAALAESPNKSIDIVIANAGIVSGDDLNKTTDPLEAPVKPDLRILQTNLIGTTYMTQLALHFFRRQPLDSSRDRCFIITGSVAAYVDQPGIPQYSMSKWGARGLFRNLRRSASKEGIRVNFVAPWYVRTPILPGPIVERFESNGIKFAALEDCAKAMLHIATEKQMNGHAFGIVPREEASEGYIDLQHDDYEDGDFMKE</sequence>
<dbReference type="PRINTS" id="PR00081">
    <property type="entry name" value="GDHRDH"/>
</dbReference>
<gene>
    <name evidence="5" type="ORF">B0J13DRAFT_680595</name>
</gene>
<dbReference type="InterPro" id="IPR002347">
    <property type="entry name" value="SDR_fam"/>
</dbReference>
<dbReference type="PANTHER" id="PTHR43180">
    <property type="entry name" value="3-OXOACYL-(ACYL-CARRIER-PROTEIN) REDUCTASE (AFU_ORTHOLOGUE AFUA_6G11210)"/>
    <property type="match status" value="1"/>
</dbReference>